<organism evidence="2 3">
    <name type="scientific">Molorchus minor</name>
    <dbReference type="NCBI Taxonomy" id="1323400"/>
    <lineage>
        <taxon>Eukaryota</taxon>
        <taxon>Metazoa</taxon>
        <taxon>Ecdysozoa</taxon>
        <taxon>Arthropoda</taxon>
        <taxon>Hexapoda</taxon>
        <taxon>Insecta</taxon>
        <taxon>Pterygota</taxon>
        <taxon>Neoptera</taxon>
        <taxon>Endopterygota</taxon>
        <taxon>Coleoptera</taxon>
        <taxon>Polyphaga</taxon>
        <taxon>Cucujiformia</taxon>
        <taxon>Chrysomeloidea</taxon>
        <taxon>Cerambycidae</taxon>
        <taxon>Lamiinae</taxon>
        <taxon>Monochamini</taxon>
        <taxon>Molorchus</taxon>
    </lineage>
</organism>
<evidence type="ECO:0000256" key="1">
    <source>
        <dbReference type="SAM" id="MobiDB-lite"/>
    </source>
</evidence>
<dbReference type="Proteomes" id="UP001162164">
    <property type="component" value="Unassembled WGS sequence"/>
</dbReference>
<sequence length="374" mass="42850">DETNDAVDADDTNKKICSLKWTPNNTTQTWARSTSRLDFACLTAMTAYFHTNPEKCPVMFLLILTLTLCLTNAFVYTNIENTSSPSSSDIEPIYNINDWVEKLQLERCALVAIGLRYFAVFVEDEILGDGEKVVEHRKYFLGICQQSTLEEWTFFARRLWPRRGKNKCRFKLSSAKYEARVHRRFCDISLMINNKDCQCDSTILGDEMVKVKGFPTCYMSPLSTNLCKYNVCGMYKCKATTIEDTVYSVECSTKCKGKDSFCEYPLDGTSMFPVSRSFWSKWQKDTSTESMGATGRTHYIASCINSIREERRRLSGTRDWLVDTNNQTDEDIEDDDDNPDVDEDIVLEENTDEEVTITTTEEMEKRRGGEGVTS</sequence>
<evidence type="ECO:0000313" key="3">
    <source>
        <dbReference type="Proteomes" id="UP001162164"/>
    </source>
</evidence>
<gene>
    <name evidence="2" type="ORF">NQ317_019775</name>
</gene>
<evidence type="ECO:0000313" key="2">
    <source>
        <dbReference type="EMBL" id="KAJ8985090.1"/>
    </source>
</evidence>
<protein>
    <submittedName>
        <fullName evidence="2">Uncharacterized protein</fullName>
    </submittedName>
</protein>
<feature type="region of interest" description="Disordered" evidence="1">
    <location>
        <begin position="355"/>
        <end position="374"/>
    </location>
</feature>
<dbReference type="EMBL" id="JAPWTJ010000020">
    <property type="protein sequence ID" value="KAJ8985090.1"/>
    <property type="molecule type" value="Genomic_DNA"/>
</dbReference>
<accession>A0ABQ9K3A4</accession>
<feature type="non-terminal residue" evidence="2">
    <location>
        <position position="1"/>
    </location>
</feature>
<reference evidence="2" key="1">
    <citation type="journal article" date="2023" name="Insect Mol. Biol.">
        <title>Genome sequencing provides insights into the evolution of gene families encoding plant cell wall-degrading enzymes in longhorned beetles.</title>
        <authorList>
            <person name="Shin N.R."/>
            <person name="Okamura Y."/>
            <person name="Kirsch R."/>
            <person name="Pauchet Y."/>
        </authorList>
    </citation>
    <scope>NUCLEOTIDE SEQUENCE</scope>
    <source>
        <strain evidence="2">MMC_N1</strain>
    </source>
</reference>
<keyword evidence="3" id="KW-1185">Reference proteome</keyword>
<feature type="compositionally biased region" description="Basic and acidic residues" evidence="1">
    <location>
        <begin position="362"/>
        <end position="374"/>
    </location>
</feature>
<comment type="caution">
    <text evidence="2">The sequence shown here is derived from an EMBL/GenBank/DDBJ whole genome shotgun (WGS) entry which is preliminary data.</text>
</comment>
<name>A0ABQ9K3A4_9CUCU</name>
<proteinExistence type="predicted"/>